<dbReference type="Proteomes" id="UP000434957">
    <property type="component" value="Unassembled WGS sequence"/>
</dbReference>
<gene>
    <name evidence="2" type="ORF">PR003_g50</name>
</gene>
<evidence type="ECO:0000256" key="1">
    <source>
        <dbReference type="SAM" id="MobiDB-lite"/>
    </source>
</evidence>
<accession>A0A6A4G9T6</accession>
<organism evidence="2 3">
    <name type="scientific">Phytophthora rubi</name>
    <dbReference type="NCBI Taxonomy" id="129364"/>
    <lineage>
        <taxon>Eukaryota</taxon>
        <taxon>Sar</taxon>
        <taxon>Stramenopiles</taxon>
        <taxon>Oomycota</taxon>
        <taxon>Peronosporomycetes</taxon>
        <taxon>Peronosporales</taxon>
        <taxon>Peronosporaceae</taxon>
        <taxon>Phytophthora</taxon>
    </lineage>
</organism>
<proteinExistence type="predicted"/>
<keyword evidence="3" id="KW-1185">Reference proteome</keyword>
<protein>
    <submittedName>
        <fullName evidence="2">Uncharacterized protein</fullName>
    </submittedName>
</protein>
<reference evidence="2 3" key="1">
    <citation type="submission" date="2018-08" db="EMBL/GenBank/DDBJ databases">
        <title>Genomic investigation of the strawberry pathogen Phytophthora fragariae indicates pathogenicity is determined by transcriptional variation in three key races.</title>
        <authorList>
            <person name="Adams T.M."/>
            <person name="Armitage A.D."/>
            <person name="Sobczyk M.K."/>
            <person name="Bates H.J."/>
            <person name="Dunwell J.M."/>
            <person name="Nellist C.F."/>
            <person name="Harrison R.J."/>
        </authorList>
    </citation>
    <scope>NUCLEOTIDE SEQUENCE [LARGE SCALE GENOMIC DNA]</scope>
    <source>
        <strain evidence="2 3">SCRP333</strain>
    </source>
</reference>
<dbReference type="EMBL" id="QXFT01000001">
    <property type="protein sequence ID" value="KAE9360706.1"/>
    <property type="molecule type" value="Genomic_DNA"/>
</dbReference>
<feature type="region of interest" description="Disordered" evidence="1">
    <location>
        <begin position="34"/>
        <end position="53"/>
    </location>
</feature>
<dbReference type="AlphaFoldDB" id="A0A6A4G9T6"/>
<sequence length="53" mass="5427">MSDLGCLSSSLGWVAGAVQIAPQLQGFVGALEQKGPAERPHPTIPTAAPLVMQ</sequence>
<comment type="caution">
    <text evidence="2">The sequence shown here is derived from an EMBL/GenBank/DDBJ whole genome shotgun (WGS) entry which is preliminary data.</text>
</comment>
<evidence type="ECO:0000313" key="2">
    <source>
        <dbReference type="EMBL" id="KAE9360706.1"/>
    </source>
</evidence>
<evidence type="ECO:0000313" key="3">
    <source>
        <dbReference type="Proteomes" id="UP000434957"/>
    </source>
</evidence>
<name>A0A6A4G9T6_9STRA</name>